<evidence type="ECO:0000313" key="2">
    <source>
        <dbReference type="EnsemblMetazoa" id="AMEM009385-PA"/>
    </source>
</evidence>
<dbReference type="EnsemblMetazoa" id="AMEM009385-RA">
    <property type="protein sequence ID" value="AMEM009385-PA"/>
    <property type="gene ID" value="AMEM009385"/>
</dbReference>
<reference evidence="2" key="1">
    <citation type="submission" date="2020-05" db="UniProtKB">
        <authorList>
            <consortium name="EnsemblMetazoa"/>
        </authorList>
    </citation>
    <scope>IDENTIFICATION</scope>
    <source>
        <strain evidence="2">MAF</strain>
    </source>
</reference>
<dbReference type="VEuPathDB" id="VectorBase:AMEM009385"/>
<dbReference type="AlphaFoldDB" id="A0A182V5X0"/>
<accession>A0A182V5X0</accession>
<name>A0A182V5X0_ANOME</name>
<organism evidence="2 3">
    <name type="scientific">Anopheles merus</name>
    <name type="common">Mosquito</name>
    <dbReference type="NCBI Taxonomy" id="30066"/>
    <lineage>
        <taxon>Eukaryota</taxon>
        <taxon>Metazoa</taxon>
        <taxon>Ecdysozoa</taxon>
        <taxon>Arthropoda</taxon>
        <taxon>Hexapoda</taxon>
        <taxon>Insecta</taxon>
        <taxon>Pterygota</taxon>
        <taxon>Neoptera</taxon>
        <taxon>Endopterygota</taxon>
        <taxon>Diptera</taxon>
        <taxon>Nematocera</taxon>
        <taxon>Culicoidea</taxon>
        <taxon>Culicidae</taxon>
        <taxon>Anophelinae</taxon>
        <taxon>Anopheles</taxon>
    </lineage>
</organism>
<protein>
    <submittedName>
        <fullName evidence="2">Uncharacterized protein</fullName>
    </submittedName>
</protein>
<keyword evidence="1" id="KW-0472">Membrane</keyword>
<sequence>MMSGVVGLSGSGSVGGGAGGGGGSGGFGSGNGNTVPPNNTKAAKEAWLANVIINLVSFSYAMCSVYELLQFGAARSGVVMVGVNLIPWRWCCSTTSDVVFILLLLLLLLLLQVDIDEQYCGNENDTIIGNI</sequence>
<proteinExistence type="predicted"/>
<keyword evidence="1" id="KW-1133">Transmembrane helix</keyword>
<evidence type="ECO:0000256" key="1">
    <source>
        <dbReference type="SAM" id="Phobius"/>
    </source>
</evidence>
<dbReference type="Proteomes" id="UP000075903">
    <property type="component" value="Unassembled WGS sequence"/>
</dbReference>
<keyword evidence="3" id="KW-1185">Reference proteome</keyword>
<feature type="transmembrane region" description="Helical" evidence="1">
    <location>
        <begin position="90"/>
        <end position="111"/>
    </location>
</feature>
<feature type="transmembrane region" description="Helical" evidence="1">
    <location>
        <begin position="47"/>
        <end position="69"/>
    </location>
</feature>
<evidence type="ECO:0000313" key="3">
    <source>
        <dbReference type="Proteomes" id="UP000075903"/>
    </source>
</evidence>
<keyword evidence="1" id="KW-0812">Transmembrane</keyword>